<dbReference type="PANTHER" id="PTHR13287:SF2">
    <property type="entry name" value="ADIPOSE-SECRETED SIGNALING PROTEIN"/>
    <property type="match status" value="1"/>
</dbReference>
<reference evidence="3" key="1">
    <citation type="journal article" date="2023" name="bioRxiv">
        <title>Scaffold-level genome assemblies of two parasitoid biocontrol wasps reveal the parthenogenesis mechanism and an associated novel virus.</title>
        <authorList>
            <person name="Inwood S."/>
            <person name="Skelly J."/>
            <person name="Guhlin J."/>
            <person name="Harrop T."/>
            <person name="Goldson S."/>
            <person name="Dearden P."/>
        </authorList>
    </citation>
    <scope>NUCLEOTIDE SEQUENCE</scope>
    <source>
        <strain evidence="3">Lincoln</strain>
        <tissue evidence="3">Whole body</tissue>
    </source>
</reference>
<evidence type="ECO:0000256" key="1">
    <source>
        <dbReference type="ARBA" id="ARBA00035018"/>
    </source>
</evidence>
<keyword evidence="4" id="KW-1185">Reference proteome</keyword>
<dbReference type="Pfam" id="PF15006">
    <property type="entry name" value="DUF4517"/>
    <property type="match status" value="1"/>
</dbReference>
<evidence type="ECO:0000313" key="4">
    <source>
        <dbReference type="Proteomes" id="UP001168972"/>
    </source>
</evidence>
<gene>
    <name evidence="3" type="ORF">PV327_001132</name>
</gene>
<dbReference type="PANTHER" id="PTHR13287">
    <property type="entry name" value="ADIPOSE-SECRETED SIGNALING PROTEIN"/>
    <property type="match status" value="1"/>
</dbReference>
<dbReference type="AlphaFoldDB" id="A0AA39L2V8"/>
<comment type="caution">
    <text evidence="3">The sequence shown here is derived from an EMBL/GenBank/DDBJ whole genome shotgun (WGS) entry which is preliminary data.</text>
</comment>
<proteinExistence type="inferred from homology"/>
<comment type="similarity">
    <text evidence="1">Belongs to the ADISSP family.</text>
</comment>
<evidence type="ECO:0000313" key="3">
    <source>
        <dbReference type="EMBL" id="KAK0183054.1"/>
    </source>
</evidence>
<dbReference type="EMBL" id="JAQQBR010000001">
    <property type="protein sequence ID" value="KAK0183054.1"/>
    <property type="molecule type" value="Genomic_DNA"/>
</dbReference>
<evidence type="ECO:0000256" key="2">
    <source>
        <dbReference type="ARBA" id="ARBA00035300"/>
    </source>
</evidence>
<accession>A0AA39L2V8</accession>
<name>A0AA39L2V8_MICHY</name>
<sequence length="156" mass="17758">MGEKEHHVHFSGGSGLGFNNIMIQPQRHGHLDAQLGFLKRHHRYHIEFSIPWNGCIHNEGKSYVPAIIVNNLNHNCRVNDVTQEKDDLRLKVELLAYHEFLKELIQLKCCESGTPLNITLKARVLSKDKGTPLLRNGIRSIGIETNDDDDDDDISE</sequence>
<dbReference type="Proteomes" id="UP001168972">
    <property type="component" value="Unassembled WGS sequence"/>
</dbReference>
<protein>
    <recommendedName>
        <fullName evidence="2">Adipose-secreted signaling protein</fullName>
    </recommendedName>
</protein>
<dbReference type="InterPro" id="IPR026794">
    <property type="entry name" value="ADISSP"/>
</dbReference>
<reference evidence="3" key="2">
    <citation type="submission" date="2023-03" db="EMBL/GenBank/DDBJ databases">
        <authorList>
            <person name="Inwood S.N."/>
            <person name="Skelly J.G."/>
            <person name="Guhlin J."/>
            <person name="Harrop T.W.R."/>
            <person name="Goldson S.G."/>
            <person name="Dearden P.K."/>
        </authorList>
    </citation>
    <scope>NUCLEOTIDE SEQUENCE</scope>
    <source>
        <strain evidence="3">Lincoln</strain>
        <tissue evidence="3">Whole body</tissue>
    </source>
</reference>
<organism evidence="3 4">
    <name type="scientific">Microctonus hyperodae</name>
    <name type="common">Parasitoid wasp</name>
    <dbReference type="NCBI Taxonomy" id="165561"/>
    <lineage>
        <taxon>Eukaryota</taxon>
        <taxon>Metazoa</taxon>
        <taxon>Ecdysozoa</taxon>
        <taxon>Arthropoda</taxon>
        <taxon>Hexapoda</taxon>
        <taxon>Insecta</taxon>
        <taxon>Pterygota</taxon>
        <taxon>Neoptera</taxon>
        <taxon>Endopterygota</taxon>
        <taxon>Hymenoptera</taxon>
        <taxon>Apocrita</taxon>
        <taxon>Ichneumonoidea</taxon>
        <taxon>Braconidae</taxon>
        <taxon>Euphorinae</taxon>
        <taxon>Microctonus</taxon>
    </lineage>
</organism>